<dbReference type="PANTHER" id="PTHR31920:SF132">
    <property type="entry name" value="TF-B3 DOMAIN-CONTAINING PROTEIN"/>
    <property type="match status" value="1"/>
</dbReference>
<dbReference type="GO" id="GO:0003677">
    <property type="term" value="F:DNA binding"/>
    <property type="evidence" value="ECO:0007669"/>
    <property type="project" value="UniProtKB-KW"/>
</dbReference>
<dbReference type="EMBL" id="JBDFQZ010000005">
    <property type="protein sequence ID" value="KAK9726735.1"/>
    <property type="molecule type" value="Genomic_DNA"/>
</dbReference>
<name>A0AAW1L3D0_SAPOF</name>
<dbReference type="Gene3D" id="2.40.330.10">
    <property type="entry name" value="DNA-binding pseudobarrel domain"/>
    <property type="match status" value="2"/>
</dbReference>
<reference evidence="8 9" key="1">
    <citation type="submission" date="2024-03" db="EMBL/GenBank/DDBJ databases">
        <title>WGS assembly of Saponaria officinalis var. Norfolk2.</title>
        <authorList>
            <person name="Jenkins J."/>
            <person name="Shu S."/>
            <person name="Grimwood J."/>
            <person name="Barry K."/>
            <person name="Goodstein D."/>
            <person name="Schmutz J."/>
            <person name="Leebens-Mack J."/>
            <person name="Osbourn A."/>
        </authorList>
    </citation>
    <scope>NUCLEOTIDE SEQUENCE [LARGE SCALE GENOMIC DNA]</scope>
    <source>
        <strain evidence="9">cv. Norfolk2</strain>
        <strain evidence="8">JIC</strain>
        <tissue evidence="8">Leaf</tissue>
    </source>
</reference>
<dbReference type="CDD" id="cd10017">
    <property type="entry name" value="B3_DNA"/>
    <property type="match status" value="2"/>
</dbReference>
<dbReference type="SMART" id="SM01019">
    <property type="entry name" value="B3"/>
    <property type="match status" value="2"/>
</dbReference>
<protein>
    <recommendedName>
        <fullName evidence="7">TF-B3 domain-containing protein</fullName>
    </recommendedName>
</protein>
<evidence type="ECO:0000313" key="9">
    <source>
        <dbReference type="Proteomes" id="UP001443914"/>
    </source>
</evidence>
<dbReference type="EMBL" id="JBDFQZ010000005">
    <property type="protein sequence ID" value="KAK9726734.1"/>
    <property type="molecule type" value="Genomic_DNA"/>
</dbReference>
<dbReference type="InterPro" id="IPR015300">
    <property type="entry name" value="DNA-bd_pseudobarrel_sf"/>
</dbReference>
<feature type="domain" description="TF-B3" evidence="7">
    <location>
        <begin position="33"/>
        <end position="126"/>
    </location>
</feature>
<keyword evidence="2" id="KW-0805">Transcription regulation</keyword>
<evidence type="ECO:0000313" key="8">
    <source>
        <dbReference type="EMBL" id="KAK9726734.1"/>
    </source>
</evidence>
<comment type="caution">
    <text evidence="8">The sequence shown here is derived from an EMBL/GenBank/DDBJ whole genome shotgun (WGS) entry which is preliminary data.</text>
</comment>
<evidence type="ECO:0000259" key="7">
    <source>
        <dbReference type="PROSITE" id="PS50863"/>
    </source>
</evidence>
<comment type="subcellular location">
    <subcellularLocation>
        <location evidence="1">Nucleus</location>
    </subcellularLocation>
</comment>
<sequence length="513" mass="57368">MSSESSEWHACSPHYRGCSSKREKNDGESSMVASFFKIMRGKTYDLTMVVPPKISEKLMSLLGKRVTLENPDAKKWDIRMTNLDGSVAFQKGWHNFVKDNGVERGDFLQFNYFGDSRFFVDIFGSNGCQKVVPSVRRTDKNRMAKTATSSIPEKLPFAKKAKFNSSAFSRSDIYVMPRRKKDHGVKKQKVPSERNIHQRPKMVPVSETLEEPCFTTNREINFGMEKDRDRLLDLSAFEIRGKRPIIDGEEDFPDIAAHVNETAKCHPHEVSSSFVLDKNQNAESGAASIGTQTCPIPESSTEALSADNSPNADLPRESIIPLKNVQEPKSAKFSGGSARPVKQEAMQWKPDISGDAMTDSCRGDKCPVCEQIRIYCVEECCKNLNPTVKNEADIDSFVKPEPVDCDAPSAISLQVICSVPLDSEDFLVLPEPLPVAPQSGKKNHTKPTHGLVYLRDPAQRLWPVVYHLMNDMNVLASGWNAVMKANDIQPGDKCLFILENSEESFFTLQVAHN</sequence>
<dbReference type="SUPFAM" id="SSF101936">
    <property type="entry name" value="DNA-binding pseudobarrel domain"/>
    <property type="match status" value="2"/>
</dbReference>
<proteinExistence type="predicted"/>
<dbReference type="PANTHER" id="PTHR31920">
    <property type="entry name" value="B3 DOMAIN-CONTAINING"/>
    <property type="match status" value="1"/>
</dbReference>
<dbReference type="InterPro" id="IPR003340">
    <property type="entry name" value="B3_DNA-bd"/>
</dbReference>
<evidence type="ECO:0000256" key="4">
    <source>
        <dbReference type="ARBA" id="ARBA00023163"/>
    </source>
</evidence>
<feature type="region of interest" description="Disordered" evidence="6">
    <location>
        <begin position="1"/>
        <end position="26"/>
    </location>
</feature>
<dbReference type="Pfam" id="PF02362">
    <property type="entry name" value="B3"/>
    <property type="match status" value="2"/>
</dbReference>
<organism evidence="8 9">
    <name type="scientific">Saponaria officinalis</name>
    <name type="common">Common soapwort</name>
    <name type="synonym">Lychnis saponaria</name>
    <dbReference type="NCBI Taxonomy" id="3572"/>
    <lineage>
        <taxon>Eukaryota</taxon>
        <taxon>Viridiplantae</taxon>
        <taxon>Streptophyta</taxon>
        <taxon>Embryophyta</taxon>
        <taxon>Tracheophyta</taxon>
        <taxon>Spermatophyta</taxon>
        <taxon>Magnoliopsida</taxon>
        <taxon>eudicotyledons</taxon>
        <taxon>Gunneridae</taxon>
        <taxon>Pentapetalae</taxon>
        <taxon>Caryophyllales</taxon>
        <taxon>Caryophyllaceae</taxon>
        <taxon>Caryophylleae</taxon>
        <taxon>Saponaria</taxon>
    </lineage>
</organism>
<keyword evidence="5" id="KW-0539">Nucleus</keyword>
<evidence type="ECO:0000256" key="2">
    <source>
        <dbReference type="ARBA" id="ARBA00023015"/>
    </source>
</evidence>
<dbReference type="PROSITE" id="PS50863">
    <property type="entry name" value="B3"/>
    <property type="match status" value="2"/>
</dbReference>
<dbReference type="AlphaFoldDB" id="A0AAW1L3D0"/>
<gene>
    <name evidence="8" type="ORF">RND81_05G233700</name>
</gene>
<dbReference type="InterPro" id="IPR050655">
    <property type="entry name" value="Plant_B3_domain"/>
</dbReference>
<evidence type="ECO:0000256" key="6">
    <source>
        <dbReference type="SAM" id="MobiDB-lite"/>
    </source>
</evidence>
<evidence type="ECO:0000256" key="1">
    <source>
        <dbReference type="ARBA" id="ARBA00004123"/>
    </source>
</evidence>
<keyword evidence="9" id="KW-1185">Reference proteome</keyword>
<keyword evidence="3" id="KW-0238">DNA-binding</keyword>
<evidence type="ECO:0000256" key="5">
    <source>
        <dbReference type="ARBA" id="ARBA00023242"/>
    </source>
</evidence>
<evidence type="ECO:0000256" key="3">
    <source>
        <dbReference type="ARBA" id="ARBA00023125"/>
    </source>
</evidence>
<dbReference type="GO" id="GO:0005634">
    <property type="term" value="C:nucleus"/>
    <property type="evidence" value="ECO:0007669"/>
    <property type="project" value="UniProtKB-SubCell"/>
</dbReference>
<feature type="domain" description="TF-B3" evidence="7">
    <location>
        <begin position="412"/>
        <end position="513"/>
    </location>
</feature>
<dbReference type="Proteomes" id="UP001443914">
    <property type="component" value="Unassembled WGS sequence"/>
</dbReference>
<accession>A0AAW1L3D0</accession>
<keyword evidence="4" id="KW-0804">Transcription</keyword>